<dbReference type="SMART" id="SM00271">
    <property type="entry name" value="DnaJ"/>
    <property type="match status" value="1"/>
</dbReference>
<feature type="compositionally biased region" description="Acidic residues" evidence="1">
    <location>
        <begin position="766"/>
        <end position="778"/>
    </location>
</feature>
<reference evidence="5 6" key="1">
    <citation type="submission" date="2022-11" db="UniProtKB">
        <authorList>
            <consortium name="WormBaseParasite"/>
        </authorList>
    </citation>
    <scope>IDENTIFICATION</scope>
</reference>
<evidence type="ECO:0000256" key="2">
    <source>
        <dbReference type="SAM" id="SignalP"/>
    </source>
</evidence>
<dbReference type="PRINTS" id="PR00625">
    <property type="entry name" value="JDOMAIN"/>
</dbReference>
<feature type="region of interest" description="Disordered" evidence="1">
    <location>
        <begin position="766"/>
        <end position="786"/>
    </location>
</feature>
<dbReference type="SUPFAM" id="SSF46565">
    <property type="entry name" value="Chaperone J-domain"/>
    <property type="match status" value="1"/>
</dbReference>
<dbReference type="Proteomes" id="UP000887569">
    <property type="component" value="Unplaced"/>
</dbReference>
<feature type="domain" description="J" evidence="3">
    <location>
        <begin position="22"/>
        <end position="86"/>
    </location>
</feature>
<evidence type="ECO:0000313" key="4">
    <source>
        <dbReference type="Proteomes" id="UP000887569"/>
    </source>
</evidence>
<dbReference type="Gene3D" id="1.10.287.110">
    <property type="entry name" value="DnaJ domain"/>
    <property type="match status" value="1"/>
</dbReference>
<name>A0A914ZSF8_PARUN</name>
<dbReference type="InterPro" id="IPR018253">
    <property type="entry name" value="DnaJ_domain_CS"/>
</dbReference>
<dbReference type="InterPro" id="IPR001623">
    <property type="entry name" value="DnaJ_domain"/>
</dbReference>
<sequence>MRHIYFVLNVLIVVAIIFANEDPYSTLGLSKKATMKEIKRAYKNLAKEWHPDKNDSPKAHEKFMAITRAYEILSDPLKKERYDKYGTFDEPSADGYRHAAHHFEEFFGFGFGGFDNGNSFFQKHRISMRMFSHTLLEKSFAQPMIVFAYSGYCQLCFRLEPIWQSIVEDLEPLGYGIGTVNAITDGNLLEKLRVSRLPSIVVVVEGRVIHYRGSMHPLSEKSVRVFARDVIPNTFLYKINNHDGLRRFIDQWKSYNKISVLIFGTKEDPRIRYMLTSMKYATFARFAYVYLNENNDEVLKMRDALGIHCSNCDNILIFNDFPEKGPVARLSVGNGKQMSIEAMAALIENHKHLVFPRLASQAHLDDLCRVSARNARKLCVILTVMDSSSDQHHINAMRQFIRHEGSALDPQRVQFAYMFVDKQREFIVPFLEELPKEQQSDQGAKRDVIVIWRLEYNRARFAWLHGAWDSSEANANVSGEELKKRIHEILSGTLKLDYQATLVTLMDEFRPSLFTRISRAAVRMGETAWFHISKEEALPVLSAVGTFLLILLIGYGLNYASISEERSHTTSKQEKRKTMASNGGDQWHPEDPRTDAQCNLPTRSTASLRERRIMREMGPLMHELRAETYFGMIRLLKPGCRSIVVLVDEQSKDILLPQFAKHVWPIRNNKTFSFGYLMVEKNLQWFRKLLEYTLPVENPEDKDNSDERAEESAADKVAASLYERLKSINPRKTLGTVLVLCGWKLYFNMYHPMHRAAPRKNFLGFDDDSGDSSSEDSDSEKATHEEVQALRRGSQLKVEDVLNGLPNWLDRLFEGSIRRYYIPEWPDNLR</sequence>
<evidence type="ECO:0000256" key="1">
    <source>
        <dbReference type="SAM" id="MobiDB-lite"/>
    </source>
</evidence>
<dbReference type="PANTHER" id="PTHR44303">
    <property type="entry name" value="DNAJ HOMOLOG SUBFAMILY C MEMBER 16"/>
    <property type="match status" value="1"/>
</dbReference>
<dbReference type="Pfam" id="PF00226">
    <property type="entry name" value="DnaJ"/>
    <property type="match status" value="1"/>
</dbReference>
<feature type="region of interest" description="Disordered" evidence="1">
    <location>
        <begin position="566"/>
        <end position="602"/>
    </location>
</feature>
<keyword evidence="2" id="KW-0732">Signal</keyword>
<feature type="signal peptide" evidence="2">
    <location>
        <begin position="1"/>
        <end position="19"/>
    </location>
</feature>
<dbReference type="PANTHER" id="PTHR44303:SF2">
    <property type="entry name" value="DNAJ HOMOLOG SUBFAMILY C MEMBER 16"/>
    <property type="match status" value="1"/>
</dbReference>
<keyword evidence="4" id="KW-1185">Reference proteome</keyword>
<dbReference type="InterPro" id="IPR036869">
    <property type="entry name" value="J_dom_sf"/>
</dbReference>
<evidence type="ECO:0000313" key="5">
    <source>
        <dbReference type="WBParaSite" id="PgB08_g041_t01"/>
    </source>
</evidence>
<dbReference type="AlphaFoldDB" id="A0A914ZSF8"/>
<feature type="compositionally biased region" description="Basic and acidic residues" evidence="1">
    <location>
        <begin position="566"/>
        <end position="577"/>
    </location>
</feature>
<evidence type="ECO:0000259" key="3">
    <source>
        <dbReference type="PROSITE" id="PS50076"/>
    </source>
</evidence>
<accession>A0A914ZSF8</accession>
<dbReference type="WBParaSite" id="PgB08_g041_t02">
    <property type="protein sequence ID" value="PgB08_g041_t02"/>
    <property type="gene ID" value="PgB08_g041"/>
</dbReference>
<dbReference type="CDD" id="cd06257">
    <property type="entry name" value="DnaJ"/>
    <property type="match status" value="1"/>
</dbReference>
<organism evidence="4 6">
    <name type="scientific">Parascaris univalens</name>
    <name type="common">Nematode worm</name>
    <dbReference type="NCBI Taxonomy" id="6257"/>
    <lineage>
        <taxon>Eukaryota</taxon>
        <taxon>Metazoa</taxon>
        <taxon>Ecdysozoa</taxon>
        <taxon>Nematoda</taxon>
        <taxon>Chromadorea</taxon>
        <taxon>Rhabditida</taxon>
        <taxon>Spirurina</taxon>
        <taxon>Ascaridomorpha</taxon>
        <taxon>Ascaridoidea</taxon>
        <taxon>Ascarididae</taxon>
        <taxon>Parascaris</taxon>
    </lineage>
</organism>
<dbReference type="PROSITE" id="PS50076">
    <property type="entry name" value="DNAJ_2"/>
    <property type="match status" value="1"/>
</dbReference>
<evidence type="ECO:0000313" key="6">
    <source>
        <dbReference type="WBParaSite" id="PgB08_g041_t02"/>
    </source>
</evidence>
<dbReference type="SUPFAM" id="SSF52833">
    <property type="entry name" value="Thioredoxin-like"/>
    <property type="match status" value="1"/>
</dbReference>
<dbReference type="WBParaSite" id="PgB08_g041_t01">
    <property type="protein sequence ID" value="PgB08_g041_t01"/>
    <property type="gene ID" value="PgB08_g041"/>
</dbReference>
<proteinExistence type="predicted"/>
<dbReference type="InterPro" id="IPR036249">
    <property type="entry name" value="Thioredoxin-like_sf"/>
</dbReference>
<dbReference type="Gene3D" id="3.40.30.10">
    <property type="entry name" value="Glutaredoxin"/>
    <property type="match status" value="1"/>
</dbReference>
<protein>
    <submittedName>
        <fullName evidence="5 6">J domain-containing protein</fullName>
    </submittedName>
</protein>
<dbReference type="InterPro" id="IPR052448">
    <property type="entry name" value="DnaJ_C16_autophagy_reg"/>
</dbReference>
<feature type="chain" id="PRO_5041192798" evidence="2">
    <location>
        <begin position="20"/>
        <end position="830"/>
    </location>
</feature>
<dbReference type="PROSITE" id="PS00636">
    <property type="entry name" value="DNAJ_1"/>
    <property type="match status" value="1"/>
</dbReference>